<evidence type="ECO:0000256" key="1">
    <source>
        <dbReference type="SAM" id="MobiDB-lite"/>
    </source>
</evidence>
<evidence type="ECO:0000259" key="3">
    <source>
        <dbReference type="Pfam" id="PF19803"/>
    </source>
</evidence>
<keyword evidence="2" id="KW-0812">Transmembrane</keyword>
<feature type="domain" description="DUF6286" evidence="3">
    <location>
        <begin position="97"/>
        <end position="201"/>
    </location>
</feature>
<protein>
    <recommendedName>
        <fullName evidence="3">DUF6286 domain-containing protein</fullName>
    </recommendedName>
</protein>
<sequence length="205" mass="21997">MTSPELHPGPEPVPEPPQVDERAQRRAAARAFRPSRKVPATVTAVLLAAAGLATVIAAVAAATRGRAQQPPLTWLAPLGRARWDDPATLITAAVACLLGLLLLVLALTPGRPRLIALASEDPQTITGITRAGLRRHLATVAAGVDGVSRARVRLGRRRVEVKAATPLRDARELPGQVTQAVTTRLEELRPLRPMRVHVSVREREE</sequence>
<accession>A0ABP7HS16</accession>
<keyword evidence="5" id="KW-1185">Reference proteome</keyword>
<evidence type="ECO:0000256" key="2">
    <source>
        <dbReference type="SAM" id="Phobius"/>
    </source>
</evidence>
<keyword evidence="2" id="KW-1133">Transmembrane helix</keyword>
<reference evidence="5" key="1">
    <citation type="journal article" date="2019" name="Int. J. Syst. Evol. Microbiol.">
        <title>The Global Catalogue of Microorganisms (GCM) 10K type strain sequencing project: providing services to taxonomists for standard genome sequencing and annotation.</title>
        <authorList>
            <consortium name="The Broad Institute Genomics Platform"/>
            <consortium name="The Broad Institute Genome Sequencing Center for Infectious Disease"/>
            <person name="Wu L."/>
            <person name="Ma J."/>
        </authorList>
    </citation>
    <scope>NUCLEOTIDE SEQUENCE [LARGE SCALE GENOMIC DNA]</scope>
    <source>
        <strain evidence="5">JCM 16908</strain>
    </source>
</reference>
<evidence type="ECO:0000313" key="5">
    <source>
        <dbReference type="Proteomes" id="UP001500888"/>
    </source>
</evidence>
<gene>
    <name evidence="4" type="ORF">GCM10022226_14650</name>
</gene>
<proteinExistence type="predicted"/>
<dbReference type="EMBL" id="BAAAZR010000002">
    <property type="protein sequence ID" value="GAA3796426.1"/>
    <property type="molecule type" value="Genomic_DNA"/>
</dbReference>
<evidence type="ECO:0000313" key="4">
    <source>
        <dbReference type="EMBL" id="GAA3796426.1"/>
    </source>
</evidence>
<dbReference type="RefSeq" id="WP_344935876.1">
    <property type="nucleotide sequence ID" value="NZ_BAAAZR010000002.1"/>
</dbReference>
<feature type="compositionally biased region" description="Pro residues" evidence="1">
    <location>
        <begin position="7"/>
        <end position="17"/>
    </location>
</feature>
<dbReference type="Pfam" id="PF19803">
    <property type="entry name" value="DUF6286"/>
    <property type="match status" value="1"/>
</dbReference>
<comment type="caution">
    <text evidence="4">The sequence shown here is derived from an EMBL/GenBank/DDBJ whole genome shotgun (WGS) entry which is preliminary data.</text>
</comment>
<organism evidence="4 5">
    <name type="scientific">Sphaerisporangium flaviroseum</name>
    <dbReference type="NCBI Taxonomy" id="509199"/>
    <lineage>
        <taxon>Bacteria</taxon>
        <taxon>Bacillati</taxon>
        <taxon>Actinomycetota</taxon>
        <taxon>Actinomycetes</taxon>
        <taxon>Streptosporangiales</taxon>
        <taxon>Streptosporangiaceae</taxon>
        <taxon>Sphaerisporangium</taxon>
    </lineage>
</organism>
<feature type="transmembrane region" description="Helical" evidence="2">
    <location>
        <begin position="87"/>
        <end position="107"/>
    </location>
</feature>
<name>A0ABP7HS16_9ACTN</name>
<feature type="transmembrane region" description="Helical" evidence="2">
    <location>
        <begin position="40"/>
        <end position="62"/>
    </location>
</feature>
<keyword evidence="2" id="KW-0472">Membrane</keyword>
<dbReference type="InterPro" id="IPR046253">
    <property type="entry name" value="DUF6286"/>
</dbReference>
<feature type="region of interest" description="Disordered" evidence="1">
    <location>
        <begin position="1"/>
        <end position="32"/>
    </location>
</feature>
<dbReference type="Proteomes" id="UP001500888">
    <property type="component" value="Unassembled WGS sequence"/>
</dbReference>